<keyword evidence="2" id="KW-1185">Reference proteome</keyword>
<organism evidence="1 2">
    <name type="scientific">Enterococcus dongliensis</name>
    <dbReference type="NCBI Taxonomy" id="2559925"/>
    <lineage>
        <taxon>Bacteria</taxon>
        <taxon>Bacillati</taxon>
        <taxon>Bacillota</taxon>
        <taxon>Bacilli</taxon>
        <taxon>Lactobacillales</taxon>
        <taxon>Enterococcaceae</taxon>
        <taxon>Enterococcus</taxon>
    </lineage>
</organism>
<reference evidence="1 2" key="1">
    <citation type="submission" date="2023-03" db="EMBL/GenBank/DDBJ databases">
        <authorList>
            <person name="Shen W."/>
            <person name="Cai J."/>
        </authorList>
    </citation>
    <scope>NUCLEOTIDE SEQUENCE [LARGE SCALE GENOMIC DNA]</scope>
    <source>
        <strain evidence="1 2">P72-2</strain>
    </source>
</reference>
<gene>
    <name evidence="1" type="ORF">P7D39_10500</name>
</gene>
<dbReference type="EMBL" id="JARPYR010000022">
    <property type="protein sequence ID" value="MDT2597430.1"/>
    <property type="molecule type" value="Genomic_DNA"/>
</dbReference>
<evidence type="ECO:0000313" key="2">
    <source>
        <dbReference type="Proteomes" id="UP001256547"/>
    </source>
</evidence>
<evidence type="ECO:0008006" key="3">
    <source>
        <dbReference type="Google" id="ProtNLM"/>
    </source>
</evidence>
<accession>A0ABU3ERD8</accession>
<sequence>MISLFDFLKKSSKSNDNKKSDTMKEMIYWEDSSRFQGVFKDFFVVYQPEKKQFSLVSMLKVDGLNVDTLPVSEQEGLNEDFGVFLSQNVLYEPQITSKNVPVEIDDFVEAWGITVENYRKMPGHNEALLQLKASYYYHYRNLASNMETSKKQHFVINSEPISKETYDSLELSYQVLRDKTRTIRTALIAFLSKYDCQVEMCTIGEMKKVLNS</sequence>
<proteinExistence type="predicted"/>
<name>A0ABU3ERD8_9ENTE</name>
<protein>
    <recommendedName>
        <fullName evidence="3">Conjugal transfer protein</fullName>
    </recommendedName>
</protein>
<dbReference type="Proteomes" id="UP001256547">
    <property type="component" value="Unassembled WGS sequence"/>
</dbReference>
<comment type="caution">
    <text evidence="1">The sequence shown here is derived from an EMBL/GenBank/DDBJ whole genome shotgun (WGS) entry which is preliminary data.</text>
</comment>
<evidence type="ECO:0000313" key="1">
    <source>
        <dbReference type="EMBL" id="MDT2597430.1"/>
    </source>
</evidence>